<dbReference type="EMBL" id="CM042031">
    <property type="protein sequence ID" value="KAI3785991.1"/>
    <property type="molecule type" value="Genomic_DNA"/>
</dbReference>
<keyword evidence="2" id="KW-1185">Reference proteome</keyword>
<comment type="caution">
    <text evidence="1">The sequence shown here is derived from an EMBL/GenBank/DDBJ whole genome shotgun (WGS) entry which is preliminary data.</text>
</comment>
<dbReference type="Proteomes" id="UP001056120">
    <property type="component" value="Linkage Group LG14"/>
</dbReference>
<evidence type="ECO:0000313" key="1">
    <source>
        <dbReference type="EMBL" id="KAI3785991.1"/>
    </source>
</evidence>
<organism evidence="1 2">
    <name type="scientific">Smallanthus sonchifolius</name>
    <dbReference type="NCBI Taxonomy" id="185202"/>
    <lineage>
        <taxon>Eukaryota</taxon>
        <taxon>Viridiplantae</taxon>
        <taxon>Streptophyta</taxon>
        <taxon>Embryophyta</taxon>
        <taxon>Tracheophyta</taxon>
        <taxon>Spermatophyta</taxon>
        <taxon>Magnoliopsida</taxon>
        <taxon>eudicotyledons</taxon>
        <taxon>Gunneridae</taxon>
        <taxon>Pentapetalae</taxon>
        <taxon>asterids</taxon>
        <taxon>campanulids</taxon>
        <taxon>Asterales</taxon>
        <taxon>Asteraceae</taxon>
        <taxon>Asteroideae</taxon>
        <taxon>Heliantheae alliance</taxon>
        <taxon>Millerieae</taxon>
        <taxon>Smallanthus</taxon>
    </lineage>
</organism>
<sequence>MPACCAVVSVQDHRRRPSDSSALKRYRNPLIVVDLRSHAVNILRPLSFDFYEKEEALLLRLSGNGDKEEMSL</sequence>
<gene>
    <name evidence="1" type="ORF">L1987_45117</name>
</gene>
<proteinExistence type="predicted"/>
<reference evidence="1 2" key="2">
    <citation type="journal article" date="2022" name="Mol. Ecol. Resour.">
        <title>The genomes of chicory, endive, great burdock and yacon provide insights into Asteraceae paleo-polyploidization history and plant inulin production.</title>
        <authorList>
            <person name="Fan W."/>
            <person name="Wang S."/>
            <person name="Wang H."/>
            <person name="Wang A."/>
            <person name="Jiang F."/>
            <person name="Liu H."/>
            <person name="Zhao H."/>
            <person name="Xu D."/>
            <person name="Zhang Y."/>
        </authorList>
    </citation>
    <scope>NUCLEOTIDE SEQUENCE [LARGE SCALE GENOMIC DNA]</scope>
    <source>
        <strain evidence="2">cv. Yunnan</strain>
        <tissue evidence="1">Leaves</tissue>
    </source>
</reference>
<accession>A0ACB9GS05</accession>
<name>A0ACB9GS05_9ASTR</name>
<evidence type="ECO:0000313" key="2">
    <source>
        <dbReference type="Proteomes" id="UP001056120"/>
    </source>
</evidence>
<protein>
    <submittedName>
        <fullName evidence="1">Uncharacterized protein</fullName>
    </submittedName>
</protein>
<reference evidence="2" key="1">
    <citation type="journal article" date="2022" name="Mol. Ecol. Resour.">
        <title>The genomes of chicory, endive, great burdock and yacon provide insights into Asteraceae palaeo-polyploidization history and plant inulin production.</title>
        <authorList>
            <person name="Fan W."/>
            <person name="Wang S."/>
            <person name="Wang H."/>
            <person name="Wang A."/>
            <person name="Jiang F."/>
            <person name="Liu H."/>
            <person name="Zhao H."/>
            <person name="Xu D."/>
            <person name="Zhang Y."/>
        </authorList>
    </citation>
    <scope>NUCLEOTIDE SEQUENCE [LARGE SCALE GENOMIC DNA]</scope>
    <source>
        <strain evidence="2">cv. Yunnan</strain>
    </source>
</reference>